<dbReference type="Proteomes" id="UP000241238">
    <property type="component" value="Plasmid pFvar_27725"/>
</dbReference>
<keyword evidence="2" id="KW-1185">Reference proteome</keyword>
<proteinExistence type="predicted"/>
<evidence type="ECO:0000313" key="2">
    <source>
        <dbReference type="Proteomes" id="UP000241238"/>
    </source>
</evidence>
<sequence>MKMKKYKLVKGTKFEDYDDEISTCHGCIFLKERKCTIPRMLEFQSGRDCVTTDKDKVWAEEEE</sequence>
<keyword evidence="1" id="KW-0614">Plasmid</keyword>
<gene>
    <name evidence="1" type="ORF">C4N18_15525</name>
</gene>
<protein>
    <submittedName>
        <fullName evidence="1">Uncharacterized protein</fullName>
    </submittedName>
</protein>
<name>A0ABN5JMT6_FUSVA</name>
<accession>A0ABN5JMT6</accession>
<geneLocation type="plasmid" evidence="2">
    <name>pfvar_27725</name>
</geneLocation>
<reference evidence="2" key="1">
    <citation type="journal article" date="2018" name="MSphere">
        <title>Fusobacterium Genomics Using MinION and Illumina Sequencing Enables Genome Completion and Correction.</title>
        <authorList>
            <person name="Todd S.M."/>
            <person name="Settlage R.E."/>
            <person name="Lahmers K.K."/>
            <person name="Slade D.J."/>
        </authorList>
    </citation>
    <scope>NUCLEOTIDE SEQUENCE [LARGE SCALE GENOMIC DNA]</scope>
    <source>
        <strain evidence="2">ATCC 27725</strain>
    </source>
</reference>
<evidence type="ECO:0000313" key="1">
    <source>
        <dbReference type="EMBL" id="AVQ32656.1"/>
    </source>
</evidence>
<dbReference type="EMBL" id="CP028104">
    <property type="protein sequence ID" value="AVQ32656.1"/>
    <property type="molecule type" value="Genomic_DNA"/>
</dbReference>
<organism evidence="1 2">
    <name type="scientific">Fusobacterium varium ATCC 27725</name>
    <dbReference type="NCBI Taxonomy" id="469618"/>
    <lineage>
        <taxon>Bacteria</taxon>
        <taxon>Fusobacteriati</taxon>
        <taxon>Fusobacteriota</taxon>
        <taxon>Fusobacteriia</taxon>
        <taxon>Fusobacteriales</taxon>
        <taxon>Fusobacteriaceae</taxon>
        <taxon>Fusobacterium</taxon>
    </lineage>
</organism>